<sequence length="397" mass="44027">MRHVTQTRTAMAEPRAIACPTIYELLGPVRALRKELGLTSNDITVLTALISFLPRDRQTTNGETPPKLTVVFPSNASLSERANGVDERTLRRCLGRLDAAGLIDRKNSANGKRFPLRYGGIIRDAFGIDLNPLIQNHGALAARASKVTEERERLRSLRAEALALRASLLQDQRLDKVRLSSLGAIRNILRRATLTVESILQIIADLRELGANAAQSYGECESSSAAVDEIQSRDQALSHDCTREMSARNGQNDRQIESIKKEFNKKDAQAKQTSADQNIAGPSMNRDPAKMSWTDFTHVSDYFPDPPRTGEALNRVLFDIGRLLRIRQEKLMRGLQKTGAGRLLVILDYLLGKGETIRQPEAYFETILGSRLIDFQSQNMTVAASATADRKVLAHLS</sequence>
<dbReference type="STRING" id="1086013.SAMN05421774_11312"/>
<reference evidence="3 4" key="1">
    <citation type="submission" date="2017-01" db="EMBL/GenBank/DDBJ databases">
        <authorList>
            <person name="Mah S.A."/>
            <person name="Swanson W.J."/>
            <person name="Moy G.W."/>
            <person name="Vacquier V.D."/>
        </authorList>
    </citation>
    <scope>NUCLEOTIDE SEQUENCE [LARGE SCALE GENOMIC DNA]</scope>
    <source>
        <strain evidence="3 4">DSM 26375</strain>
    </source>
</reference>
<feature type="region of interest" description="Disordered" evidence="1">
    <location>
        <begin position="264"/>
        <end position="287"/>
    </location>
</feature>
<dbReference type="Proteomes" id="UP000186141">
    <property type="component" value="Unassembled WGS sequence"/>
</dbReference>
<evidence type="ECO:0000313" key="3">
    <source>
        <dbReference type="EMBL" id="SIT22965.1"/>
    </source>
</evidence>
<dbReference type="EMBL" id="FTOT01000013">
    <property type="protein sequence ID" value="SIT22965.1"/>
    <property type="molecule type" value="Genomic_DNA"/>
</dbReference>
<evidence type="ECO:0000313" key="4">
    <source>
        <dbReference type="Proteomes" id="UP000186141"/>
    </source>
</evidence>
<protein>
    <submittedName>
        <fullName evidence="3">Replication initiation protein RepC</fullName>
    </submittedName>
</protein>
<keyword evidence="4" id="KW-1185">Reference proteome</keyword>
<dbReference type="RefSeq" id="WP_076534109.1">
    <property type="nucleotide sequence ID" value="NZ_BMEH01000013.1"/>
</dbReference>
<feature type="domain" description="Plasmid replication protein C N-terminal" evidence="2">
    <location>
        <begin position="20"/>
        <end position="168"/>
    </location>
</feature>
<dbReference type="InterPro" id="IPR005090">
    <property type="entry name" value="RepC_N"/>
</dbReference>
<evidence type="ECO:0000256" key="1">
    <source>
        <dbReference type="SAM" id="MobiDB-lite"/>
    </source>
</evidence>
<accession>A0A1N7QJC1</accession>
<proteinExistence type="predicted"/>
<dbReference type="Pfam" id="PF03428">
    <property type="entry name" value="RP-C"/>
    <property type="match status" value="1"/>
</dbReference>
<evidence type="ECO:0000259" key="2">
    <source>
        <dbReference type="Pfam" id="PF03428"/>
    </source>
</evidence>
<organism evidence="3 4">
    <name type="scientific">Gemmobacter megaterium</name>
    <dbReference type="NCBI Taxonomy" id="1086013"/>
    <lineage>
        <taxon>Bacteria</taxon>
        <taxon>Pseudomonadati</taxon>
        <taxon>Pseudomonadota</taxon>
        <taxon>Alphaproteobacteria</taxon>
        <taxon>Rhodobacterales</taxon>
        <taxon>Paracoccaceae</taxon>
        <taxon>Gemmobacter</taxon>
    </lineage>
</organism>
<dbReference type="Gene3D" id="1.10.10.10">
    <property type="entry name" value="Winged helix-like DNA-binding domain superfamily/Winged helix DNA-binding domain"/>
    <property type="match status" value="1"/>
</dbReference>
<gene>
    <name evidence="3" type="ORF">SAMN05421774_11312</name>
</gene>
<name>A0A1N7QJC1_9RHOB</name>
<dbReference type="AlphaFoldDB" id="A0A1N7QJC1"/>
<dbReference type="InterPro" id="IPR036388">
    <property type="entry name" value="WH-like_DNA-bd_sf"/>
</dbReference>